<evidence type="ECO:0000256" key="9">
    <source>
        <dbReference type="ARBA" id="ARBA00023237"/>
    </source>
</evidence>
<dbReference type="InterPro" id="IPR036737">
    <property type="entry name" value="OmpA-like_sf"/>
</dbReference>
<evidence type="ECO:0000313" key="14">
    <source>
        <dbReference type="EMBL" id="BCD95981.1"/>
    </source>
</evidence>
<accession>A0AAN1WE88</accession>
<keyword evidence="6" id="KW-0406">Ion transport</keyword>
<keyword evidence="9" id="KW-0998">Cell outer membrane</keyword>
<evidence type="ECO:0000256" key="12">
    <source>
        <dbReference type="SAM" id="SignalP"/>
    </source>
</evidence>
<feature type="compositionally biased region" description="Polar residues" evidence="11">
    <location>
        <begin position="357"/>
        <end position="367"/>
    </location>
</feature>
<dbReference type="GO" id="GO:0005509">
    <property type="term" value="F:calcium ion binding"/>
    <property type="evidence" value="ECO:0007669"/>
    <property type="project" value="InterPro"/>
</dbReference>
<dbReference type="InterPro" id="IPR050330">
    <property type="entry name" value="Bact_OuterMem_StrucFunc"/>
</dbReference>
<evidence type="ECO:0000256" key="1">
    <source>
        <dbReference type="ARBA" id="ARBA00004571"/>
    </source>
</evidence>
<proteinExistence type="predicted"/>
<dbReference type="Proteomes" id="UP001320119">
    <property type="component" value="Chromosome"/>
</dbReference>
<feature type="domain" description="OmpA-like" evidence="13">
    <location>
        <begin position="262"/>
        <end position="380"/>
    </location>
</feature>
<keyword evidence="3" id="KW-1134">Transmembrane beta strand</keyword>
<dbReference type="InterPro" id="IPR006690">
    <property type="entry name" value="OMPA-like_CS"/>
</dbReference>
<keyword evidence="2" id="KW-0813">Transport</keyword>
<evidence type="ECO:0000256" key="11">
    <source>
        <dbReference type="SAM" id="MobiDB-lite"/>
    </source>
</evidence>
<dbReference type="Pfam" id="PF00691">
    <property type="entry name" value="OmpA"/>
    <property type="match status" value="1"/>
</dbReference>
<dbReference type="SUPFAM" id="SSF56925">
    <property type="entry name" value="OMPA-like"/>
    <property type="match status" value="1"/>
</dbReference>
<dbReference type="PANTHER" id="PTHR30329:SF21">
    <property type="entry name" value="LIPOPROTEIN YIAD-RELATED"/>
    <property type="match status" value="1"/>
</dbReference>
<dbReference type="InterPro" id="IPR027385">
    <property type="entry name" value="Beta-barrel_OMP"/>
</dbReference>
<evidence type="ECO:0000256" key="10">
    <source>
        <dbReference type="PROSITE-ProRule" id="PRU00473"/>
    </source>
</evidence>
<dbReference type="SUPFAM" id="SSF103088">
    <property type="entry name" value="OmpA-like"/>
    <property type="match status" value="1"/>
</dbReference>
<evidence type="ECO:0000313" key="15">
    <source>
        <dbReference type="Proteomes" id="UP001320119"/>
    </source>
</evidence>
<dbReference type="AlphaFoldDB" id="A0AAN1WE88"/>
<comment type="subcellular location">
    <subcellularLocation>
        <location evidence="1">Cell outer membrane</location>
        <topology evidence="1">Multi-pass membrane protein</topology>
    </subcellularLocation>
</comment>
<dbReference type="GO" id="GO:0015288">
    <property type="term" value="F:porin activity"/>
    <property type="evidence" value="ECO:0007669"/>
    <property type="project" value="UniProtKB-KW"/>
</dbReference>
<dbReference type="InterPro" id="IPR006665">
    <property type="entry name" value="OmpA-like"/>
</dbReference>
<dbReference type="InterPro" id="IPR028974">
    <property type="entry name" value="TSP_type-3_rpt"/>
</dbReference>
<dbReference type="PANTHER" id="PTHR30329">
    <property type="entry name" value="STATOR ELEMENT OF FLAGELLAR MOTOR COMPLEX"/>
    <property type="match status" value="1"/>
</dbReference>
<organism evidence="14 15">
    <name type="scientific">Marinagarivorans cellulosilyticus</name>
    <dbReference type="NCBI Taxonomy" id="2721545"/>
    <lineage>
        <taxon>Bacteria</taxon>
        <taxon>Pseudomonadati</taxon>
        <taxon>Pseudomonadota</taxon>
        <taxon>Gammaproteobacteria</taxon>
        <taxon>Cellvibrionales</taxon>
        <taxon>Cellvibrionaceae</taxon>
        <taxon>Marinagarivorans</taxon>
    </lineage>
</organism>
<dbReference type="GO" id="GO:0006811">
    <property type="term" value="P:monoatomic ion transport"/>
    <property type="evidence" value="ECO:0007669"/>
    <property type="project" value="UniProtKB-KW"/>
</dbReference>
<dbReference type="Pfam" id="PF02412">
    <property type="entry name" value="TSP_3"/>
    <property type="match status" value="2"/>
</dbReference>
<evidence type="ECO:0000256" key="5">
    <source>
        <dbReference type="ARBA" id="ARBA00022729"/>
    </source>
</evidence>
<dbReference type="PROSITE" id="PS51123">
    <property type="entry name" value="OMPA_2"/>
    <property type="match status" value="1"/>
</dbReference>
<keyword evidence="8 10" id="KW-0472">Membrane</keyword>
<dbReference type="InterPro" id="IPR006664">
    <property type="entry name" value="OMP_bac"/>
</dbReference>
<evidence type="ECO:0000256" key="7">
    <source>
        <dbReference type="ARBA" id="ARBA00023114"/>
    </source>
</evidence>
<gene>
    <name evidence="14" type="ORF">MARGE09_P0180</name>
</gene>
<dbReference type="PRINTS" id="PR01021">
    <property type="entry name" value="OMPADOMAIN"/>
</dbReference>
<keyword evidence="7" id="KW-0626">Porin</keyword>
<keyword evidence="15" id="KW-1185">Reference proteome</keyword>
<reference evidence="14 15" key="1">
    <citation type="journal article" date="2022" name="IScience">
        <title>An ultrasensitive nanofiber-based assay for enzymatic hydrolysis and deep-sea microbial degradation of cellulose.</title>
        <authorList>
            <person name="Tsudome M."/>
            <person name="Tachioka M."/>
            <person name="Miyazaki M."/>
            <person name="Uchimura K."/>
            <person name="Tsuda M."/>
            <person name="Takaki Y."/>
            <person name="Deguchi S."/>
        </authorList>
    </citation>
    <scope>NUCLEOTIDE SEQUENCE [LARGE SCALE GENOMIC DNA]</scope>
    <source>
        <strain evidence="14 15">GE09</strain>
    </source>
</reference>
<evidence type="ECO:0000256" key="3">
    <source>
        <dbReference type="ARBA" id="ARBA00022452"/>
    </source>
</evidence>
<evidence type="ECO:0000256" key="4">
    <source>
        <dbReference type="ARBA" id="ARBA00022692"/>
    </source>
</evidence>
<dbReference type="RefSeq" id="WP_275068740.1">
    <property type="nucleotide sequence ID" value="NZ_AP023086.1"/>
</dbReference>
<dbReference type="PROSITE" id="PS01068">
    <property type="entry name" value="OMPA_1"/>
    <property type="match status" value="1"/>
</dbReference>
<dbReference type="CDD" id="cd07185">
    <property type="entry name" value="OmpA_C-like"/>
    <property type="match status" value="1"/>
</dbReference>
<feature type="signal peptide" evidence="12">
    <location>
        <begin position="1"/>
        <end position="32"/>
    </location>
</feature>
<dbReference type="EMBL" id="AP023086">
    <property type="protein sequence ID" value="BCD95981.1"/>
    <property type="molecule type" value="Genomic_DNA"/>
</dbReference>
<evidence type="ECO:0000256" key="6">
    <source>
        <dbReference type="ARBA" id="ARBA00023065"/>
    </source>
</evidence>
<evidence type="ECO:0000256" key="2">
    <source>
        <dbReference type="ARBA" id="ARBA00022448"/>
    </source>
</evidence>
<dbReference type="KEGG" id="marq:MARGE09_P0180"/>
<dbReference type="SUPFAM" id="SSF103647">
    <property type="entry name" value="TSP type-3 repeat"/>
    <property type="match status" value="1"/>
</dbReference>
<feature type="region of interest" description="Disordered" evidence="11">
    <location>
        <begin position="352"/>
        <end position="385"/>
    </location>
</feature>
<evidence type="ECO:0000256" key="8">
    <source>
        <dbReference type="ARBA" id="ARBA00023136"/>
    </source>
</evidence>
<dbReference type="GO" id="GO:0007155">
    <property type="term" value="P:cell adhesion"/>
    <property type="evidence" value="ECO:0007669"/>
    <property type="project" value="InterPro"/>
</dbReference>
<keyword evidence="5 12" id="KW-0732">Signal</keyword>
<dbReference type="GO" id="GO:0046930">
    <property type="term" value="C:pore complex"/>
    <property type="evidence" value="ECO:0007669"/>
    <property type="project" value="UniProtKB-KW"/>
</dbReference>
<dbReference type="Gene3D" id="3.30.1330.60">
    <property type="entry name" value="OmpA-like domain"/>
    <property type="match status" value="1"/>
</dbReference>
<dbReference type="InterPro" id="IPR003367">
    <property type="entry name" value="Thrombospondin_3-like_rpt"/>
</dbReference>
<keyword evidence="4" id="KW-0812">Transmembrane</keyword>
<sequence length="385" mass="40693">MSNLISSPQALSKRKIVAAIALAALCSNQAVSQNVHDNSGFTITPSVGYHTHNASKQGLDDSSTVSLGAGYQFASPWATELTYLVSKPDIANGVGEVDEEHLRLDALYHLDQTEKAQPYAVFGAGISEFASEGVKVDDTLVNAGMGVKYAFNDIVALRSDIRLIHHLDAHATQAAMNLGVSFLLGGKSSKTTVTDSDSDNDGVLDRIDSCPGTAANTEVDNTGCPSRKVVLDGDNDGIEDAKDACPDTKAGAKVNADGCYKMLTTDRKVTLKLQFENNAAAVLNPNDPQIKALSTFMREYPKANVVIEGHTDDRGSAAYNQALSQKRAQAVANILIQQQGIDASRISAKGLGESTPVADNSTAQGRSQNRRVEAVVSATTQTIAP</sequence>
<dbReference type="Pfam" id="PF13505">
    <property type="entry name" value="OMP_b-brl"/>
    <property type="match status" value="1"/>
</dbReference>
<protein>
    <submittedName>
        <fullName evidence="14">OmpA-OmpF porin, OOP family</fullName>
    </submittedName>
</protein>
<name>A0AAN1WE88_9GAMM</name>
<dbReference type="Gene3D" id="2.40.160.20">
    <property type="match status" value="1"/>
</dbReference>
<evidence type="ECO:0000259" key="13">
    <source>
        <dbReference type="PROSITE" id="PS51123"/>
    </source>
</evidence>
<dbReference type="InterPro" id="IPR011250">
    <property type="entry name" value="OMP/PagP_B-barrel"/>
</dbReference>
<feature type="chain" id="PRO_5042987262" evidence="12">
    <location>
        <begin position="33"/>
        <end position="385"/>
    </location>
</feature>
<dbReference type="GO" id="GO:0009279">
    <property type="term" value="C:cell outer membrane"/>
    <property type="evidence" value="ECO:0007669"/>
    <property type="project" value="UniProtKB-SubCell"/>
</dbReference>